<accession>A0ABV3DGQ1</accession>
<comment type="caution">
    <text evidence="1">The sequence shown here is derived from an EMBL/GenBank/DDBJ whole genome shotgun (WGS) entry which is preliminary data.</text>
</comment>
<proteinExistence type="predicted"/>
<evidence type="ECO:0000313" key="1">
    <source>
        <dbReference type="EMBL" id="MEU8134939.1"/>
    </source>
</evidence>
<protein>
    <submittedName>
        <fullName evidence="1">Uncharacterized protein</fullName>
    </submittedName>
</protein>
<gene>
    <name evidence="1" type="ORF">AB0C36_15640</name>
</gene>
<reference evidence="1 2" key="1">
    <citation type="submission" date="2024-06" db="EMBL/GenBank/DDBJ databases">
        <title>The Natural Products Discovery Center: Release of the First 8490 Sequenced Strains for Exploring Actinobacteria Biosynthetic Diversity.</title>
        <authorList>
            <person name="Kalkreuter E."/>
            <person name="Kautsar S.A."/>
            <person name="Yang D."/>
            <person name="Bader C.D."/>
            <person name="Teijaro C.N."/>
            <person name="Fluegel L."/>
            <person name="Davis C.M."/>
            <person name="Simpson J.R."/>
            <person name="Lauterbach L."/>
            <person name="Steele A.D."/>
            <person name="Gui C."/>
            <person name="Meng S."/>
            <person name="Li G."/>
            <person name="Viehrig K."/>
            <person name="Ye F."/>
            <person name="Su P."/>
            <person name="Kiefer A.F."/>
            <person name="Nichols A."/>
            <person name="Cepeda A.J."/>
            <person name="Yan W."/>
            <person name="Fan B."/>
            <person name="Jiang Y."/>
            <person name="Adhikari A."/>
            <person name="Zheng C.-J."/>
            <person name="Schuster L."/>
            <person name="Cowan T.M."/>
            <person name="Smanski M.J."/>
            <person name="Chevrette M.G."/>
            <person name="De Carvalho L.P.S."/>
            <person name="Shen B."/>
        </authorList>
    </citation>
    <scope>NUCLEOTIDE SEQUENCE [LARGE SCALE GENOMIC DNA]</scope>
    <source>
        <strain evidence="1 2">NPDC048946</strain>
    </source>
</reference>
<dbReference type="RefSeq" id="WP_358354044.1">
    <property type="nucleotide sequence ID" value="NZ_JBEZFP010000034.1"/>
</dbReference>
<evidence type="ECO:0000313" key="2">
    <source>
        <dbReference type="Proteomes" id="UP001551482"/>
    </source>
</evidence>
<keyword evidence="2" id="KW-1185">Reference proteome</keyword>
<dbReference type="Proteomes" id="UP001551482">
    <property type="component" value="Unassembled WGS sequence"/>
</dbReference>
<name>A0ABV3DGQ1_9ACTN</name>
<sequence>MAGPNKREIKARRQATGETYMQARRRLAEANTGQHTVAAVGYLFSTSLPCTPTHTPPPGEVTTSEEVLAALVANSAVRLRREATGEVYPAYAHAAVLPTDPTPGADNAPDGWYSADVLVLVGARRPWSTPEEPDMVETDAYRAARDAVLGMWPIPEEWTPAALPLDVAKMFRRGTDEDIPRFAATAVARAMTVGGDRDLDPYGGSAQ</sequence>
<organism evidence="1 2">
    <name type="scientific">Streptodolium elevatio</name>
    <dbReference type="NCBI Taxonomy" id="3157996"/>
    <lineage>
        <taxon>Bacteria</taxon>
        <taxon>Bacillati</taxon>
        <taxon>Actinomycetota</taxon>
        <taxon>Actinomycetes</taxon>
        <taxon>Kitasatosporales</taxon>
        <taxon>Streptomycetaceae</taxon>
        <taxon>Streptodolium</taxon>
    </lineage>
</organism>
<dbReference type="EMBL" id="JBEZFP010000034">
    <property type="protein sequence ID" value="MEU8134939.1"/>
    <property type="molecule type" value="Genomic_DNA"/>
</dbReference>